<dbReference type="Gene3D" id="2.60.120.310">
    <property type="entry name" value="Copper type II, ascorbate-dependent monooxygenase, N-terminal domain"/>
    <property type="match status" value="1"/>
</dbReference>
<comment type="caution">
    <text evidence="2">The sequence shown here is derived from an EMBL/GenBank/DDBJ whole genome shotgun (WGS) entry which is preliminary data.</text>
</comment>
<keyword evidence="2" id="KW-0503">Monooxygenase</keyword>
<dbReference type="InterPro" id="IPR008977">
    <property type="entry name" value="PHM/PNGase_F_dom_sf"/>
</dbReference>
<dbReference type="Pfam" id="PF01082">
    <property type="entry name" value="Cu2_monooxygen"/>
    <property type="match status" value="1"/>
</dbReference>
<dbReference type="OrthoDB" id="10044505at2759"/>
<evidence type="ECO:0000313" key="2">
    <source>
        <dbReference type="EMBL" id="RWS15393.1"/>
    </source>
</evidence>
<dbReference type="EMBL" id="NCKU01000468">
    <property type="protein sequence ID" value="RWS15408.1"/>
    <property type="molecule type" value="Genomic_DNA"/>
</dbReference>
<gene>
    <name evidence="3" type="ORF">B4U79_17909</name>
    <name evidence="2" type="ORF">B4U79_17910</name>
</gene>
<dbReference type="AlphaFoldDB" id="A0A3S4RF24"/>
<evidence type="ECO:0000259" key="1">
    <source>
        <dbReference type="Pfam" id="PF01082"/>
    </source>
</evidence>
<reference evidence="2 4" key="1">
    <citation type="journal article" date="2018" name="Gigascience">
        <title>Genomes of trombidid mites reveal novel predicted allergens and laterally-transferred genes associated with secondary metabolism.</title>
        <authorList>
            <person name="Dong X."/>
            <person name="Chaisiri K."/>
            <person name="Xia D."/>
            <person name="Armstrong S.D."/>
            <person name="Fang Y."/>
            <person name="Donnelly M.J."/>
            <person name="Kadowaki T."/>
            <person name="McGarry J.W."/>
            <person name="Darby A.C."/>
            <person name="Makepeace B.L."/>
        </authorList>
    </citation>
    <scope>NUCLEOTIDE SEQUENCE [LARGE SCALE GENOMIC DNA]</scope>
    <source>
        <strain evidence="2">UoL-WK</strain>
    </source>
</reference>
<accession>A0A3S4RF24</accession>
<dbReference type="EMBL" id="NCKU01000473">
    <property type="protein sequence ID" value="RWS15393.1"/>
    <property type="molecule type" value="Genomic_DNA"/>
</dbReference>
<dbReference type="GO" id="GO:0005507">
    <property type="term" value="F:copper ion binding"/>
    <property type="evidence" value="ECO:0007669"/>
    <property type="project" value="InterPro"/>
</dbReference>
<proteinExistence type="predicted"/>
<dbReference type="InterPro" id="IPR036939">
    <property type="entry name" value="Cu2_ascorb_mOase_N_sf"/>
</dbReference>
<dbReference type="GO" id="GO:0016715">
    <property type="term" value="F:oxidoreductase activity, acting on paired donors, with incorporation or reduction of molecular oxygen, reduced ascorbate as one donor, and incorporation of one atom of oxygen"/>
    <property type="evidence" value="ECO:0007669"/>
    <property type="project" value="InterPro"/>
</dbReference>
<protein>
    <submittedName>
        <fullName evidence="2">Peptidylglycine alpha-hydroxylating monooxygenase-like protein</fullName>
    </submittedName>
</protein>
<dbReference type="InterPro" id="IPR000323">
    <property type="entry name" value="Cu2_ascorb_mOase_N"/>
</dbReference>
<sequence>MDAPKLVLPEGVGFKIGKGTGINYLVLQVHYGNVDPTKNIADKSGISVRLLPSTTDQFGYEKSFDVDTLTDVKALRKIRNANF</sequence>
<evidence type="ECO:0000313" key="4">
    <source>
        <dbReference type="Proteomes" id="UP000285301"/>
    </source>
</evidence>
<dbReference type="SUPFAM" id="SSF49742">
    <property type="entry name" value="PHM/PNGase F"/>
    <property type="match status" value="1"/>
</dbReference>
<keyword evidence="4" id="KW-1185">Reference proteome</keyword>
<keyword evidence="2" id="KW-0560">Oxidoreductase</keyword>
<evidence type="ECO:0000313" key="3">
    <source>
        <dbReference type="EMBL" id="RWS15408.1"/>
    </source>
</evidence>
<name>A0A3S4RF24_9ACAR</name>
<feature type="domain" description="Copper type II ascorbate-dependent monooxygenase N-terminal" evidence="1">
    <location>
        <begin position="1"/>
        <end position="35"/>
    </location>
</feature>
<organism evidence="2 4">
    <name type="scientific">Dinothrombium tinctorium</name>
    <dbReference type="NCBI Taxonomy" id="1965070"/>
    <lineage>
        <taxon>Eukaryota</taxon>
        <taxon>Metazoa</taxon>
        <taxon>Ecdysozoa</taxon>
        <taxon>Arthropoda</taxon>
        <taxon>Chelicerata</taxon>
        <taxon>Arachnida</taxon>
        <taxon>Acari</taxon>
        <taxon>Acariformes</taxon>
        <taxon>Trombidiformes</taxon>
        <taxon>Prostigmata</taxon>
        <taxon>Anystina</taxon>
        <taxon>Parasitengona</taxon>
        <taxon>Trombidioidea</taxon>
        <taxon>Trombidiidae</taxon>
        <taxon>Dinothrombium</taxon>
    </lineage>
</organism>
<dbReference type="Proteomes" id="UP000285301">
    <property type="component" value="Unassembled WGS sequence"/>
</dbReference>
<reference evidence="2" key="2">
    <citation type="submission" date="2018-11" db="EMBL/GenBank/DDBJ databases">
        <title>Trombidioid mite genomics.</title>
        <authorList>
            <person name="Dong X."/>
        </authorList>
    </citation>
    <scope>NUCLEOTIDE SEQUENCE</scope>
    <source>
        <strain evidence="2">UoL-WK</strain>
    </source>
</reference>